<name>A0A1F5NRI4_9BACT</name>
<dbReference type="Proteomes" id="UP000177912">
    <property type="component" value="Unassembled WGS sequence"/>
</dbReference>
<evidence type="ECO:0000256" key="1">
    <source>
        <dbReference type="ARBA" id="ARBA00004370"/>
    </source>
</evidence>
<reference evidence="10 11" key="1">
    <citation type="journal article" date="2016" name="Nat. Commun.">
        <title>Thousands of microbial genomes shed light on interconnected biogeochemical processes in an aquifer system.</title>
        <authorList>
            <person name="Anantharaman K."/>
            <person name="Brown C.T."/>
            <person name="Hug L.A."/>
            <person name="Sharon I."/>
            <person name="Castelle C.J."/>
            <person name="Probst A.J."/>
            <person name="Thomas B.C."/>
            <person name="Singh A."/>
            <person name="Wilkins M.J."/>
            <person name="Karaoz U."/>
            <person name="Brodie E.L."/>
            <person name="Williams K.H."/>
            <person name="Hubbard S.S."/>
            <person name="Banfield J.F."/>
        </authorList>
    </citation>
    <scope>NUCLEOTIDE SEQUENCE [LARGE SCALE GENOMIC DNA]</scope>
</reference>
<comment type="subunit">
    <text evidence="9">Component of the Sec protein translocase complex. Heterotrimer consisting of SecY, SecE and SecG subunits. The heterotrimers can form oligomers, although 1 heterotrimer is thought to be able to translocate proteins. Interacts with the ribosome. Interacts with SecDF, and other proteins may be involved. Interacts with SecA.</text>
</comment>
<dbReference type="GO" id="GO:0065002">
    <property type="term" value="P:intracellular protein transmembrane transport"/>
    <property type="evidence" value="ECO:0007669"/>
    <property type="project" value="UniProtKB-UniRule"/>
</dbReference>
<dbReference type="STRING" id="1817822.A2826_03140"/>
<evidence type="ECO:0000256" key="4">
    <source>
        <dbReference type="ARBA" id="ARBA00022692"/>
    </source>
</evidence>
<dbReference type="PANTHER" id="PTHR33910">
    <property type="entry name" value="PROTEIN TRANSLOCASE SUBUNIT SECE"/>
    <property type="match status" value="1"/>
</dbReference>
<keyword evidence="2 9" id="KW-0813">Transport</keyword>
<keyword evidence="3 9" id="KW-1003">Cell membrane</keyword>
<dbReference type="HAMAP" id="MF_00422">
    <property type="entry name" value="SecE"/>
    <property type="match status" value="1"/>
</dbReference>
<gene>
    <name evidence="9" type="primary">secE</name>
    <name evidence="10" type="ORF">A2826_03140</name>
</gene>
<sequence>MNKIFQYLREVKTELFKVVWPTLKETSRLTLIVIVFSVLVALFLGGVDFGLTKVLEVLVN</sequence>
<protein>
    <recommendedName>
        <fullName evidence="9">Protein translocase subunit SecE</fullName>
    </recommendedName>
</protein>
<comment type="function">
    <text evidence="9">Essential subunit of the Sec protein translocation channel SecYEG. Clamps together the 2 halves of SecY. May contact the channel plug during translocation.</text>
</comment>
<dbReference type="GO" id="GO:0009306">
    <property type="term" value="P:protein secretion"/>
    <property type="evidence" value="ECO:0007669"/>
    <property type="project" value="UniProtKB-UniRule"/>
</dbReference>
<keyword evidence="7 9" id="KW-0811">Translocation</keyword>
<evidence type="ECO:0000256" key="8">
    <source>
        <dbReference type="ARBA" id="ARBA00023136"/>
    </source>
</evidence>
<dbReference type="InterPro" id="IPR005807">
    <property type="entry name" value="SecE_bac"/>
</dbReference>
<evidence type="ECO:0000256" key="9">
    <source>
        <dbReference type="HAMAP-Rule" id="MF_00422"/>
    </source>
</evidence>
<feature type="transmembrane region" description="Helical" evidence="9">
    <location>
        <begin position="29"/>
        <end position="51"/>
    </location>
</feature>
<keyword evidence="5 9" id="KW-0653">Protein transport</keyword>
<evidence type="ECO:0000256" key="2">
    <source>
        <dbReference type="ARBA" id="ARBA00022448"/>
    </source>
</evidence>
<keyword evidence="8 9" id="KW-0472">Membrane</keyword>
<evidence type="ECO:0000313" key="10">
    <source>
        <dbReference type="EMBL" id="OGE80233.1"/>
    </source>
</evidence>
<dbReference type="InterPro" id="IPR038379">
    <property type="entry name" value="SecE_sf"/>
</dbReference>
<dbReference type="GO" id="GO:0008320">
    <property type="term" value="F:protein transmembrane transporter activity"/>
    <property type="evidence" value="ECO:0007669"/>
    <property type="project" value="UniProtKB-UniRule"/>
</dbReference>
<dbReference type="GO" id="GO:0043952">
    <property type="term" value="P:protein transport by the Sec complex"/>
    <property type="evidence" value="ECO:0007669"/>
    <property type="project" value="UniProtKB-UniRule"/>
</dbReference>
<accession>A0A1F5NRI4</accession>
<dbReference type="PANTHER" id="PTHR33910:SF1">
    <property type="entry name" value="PROTEIN TRANSLOCASE SUBUNIT SECE"/>
    <property type="match status" value="1"/>
</dbReference>
<comment type="caution">
    <text evidence="10">The sequence shown here is derived from an EMBL/GenBank/DDBJ whole genome shotgun (WGS) entry which is preliminary data.</text>
</comment>
<dbReference type="Gene3D" id="1.20.5.1030">
    <property type="entry name" value="Preprotein translocase secy subunit"/>
    <property type="match status" value="1"/>
</dbReference>
<evidence type="ECO:0000256" key="3">
    <source>
        <dbReference type="ARBA" id="ARBA00022475"/>
    </source>
</evidence>
<keyword evidence="6 9" id="KW-1133">Transmembrane helix</keyword>
<comment type="similarity">
    <text evidence="9">Belongs to the SecE/SEC61-gamma family.</text>
</comment>
<dbReference type="GO" id="GO:0005886">
    <property type="term" value="C:plasma membrane"/>
    <property type="evidence" value="ECO:0007669"/>
    <property type="project" value="UniProtKB-SubCell"/>
</dbReference>
<dbReference type="GO" id="GO:0006605">
    <property type="term" value="P:protein targeting"/>
    <property type="evidence" value="ECO:0007669"/>
    <property type="project" value="UniProtKB-UniRule"/>
</dbReference>
<proteinExistence type="inferred from homology"/>
<dbReference type="PROSITE" id="PS01067">
    <property type="entry name" value="SECE_SEC61G"/>
    <property type="match status" value="1"/>
</dbReference>
<organism evidence="10 11">
    <name type="scientific">Candidatus Doudnabacteria bacterium RIFCSPHIGHO2_01_FULL_43_23</name>
    <dbReference type="NCBI Taxonomy" id="1817822"/>
    <lineage>
        <taxon>Bacteria</taxon>
        <taxon>Candidatus Doudnaibacteriota</taxon>
    </lineage>
</organism>
<evidence type="ECO:0000256" key="6">
    <source>
        <dbReference type="ARBA" id="ARBA00022989"/>
    </source>
</evidence>
<evidence type="ECO:0000256" key="7">
    <source>
        <dbReference type="ARBA" id="ARBA00023010"/>
    </source>
</evidence>
<dbReference type="AlphaFoldDB" id="A0A1F5NRI4"/>
<keyword evidence="4 9" id="KW-0812">Transmembrane</keyword>
<evidence type="ECO:0000256" key="5">
    <source>
        <dbReference type="ARBA" id="ARBA00022927"/>
    </source>
</evidence>
<dbReference type="NCBIfam" id="TIGR00964">
    <property type="entry name" value="secE_bact"/>
    <property type="match status" value="1"/>
</dbReference>
<dbReference type="Pfam" id="PF00584">
    <property type="entry name" value="SecE"/>
    <property type="match status" value="1"/>
</dbReference>
<comment type="subcellular location">
    <subcellularLocation>
        <location evidence="9">Cell membrane</location>
        <topology evidence="9">Single-pass membrane protein</topology>
    </subcellularLocation>
    <subcellularLocation>
        <location evidence="1">Membrane</location>
    </subcellularLocation>
</comment>
<dbReference type="EMBL" id="MFEI01000037">
    <property type="protein sequence ID" value="OGE80233.1"/>
    <property type="molecule type" value="Genomic_DNA"/>
</dbReference>
<dbReference type="InterPro" id="IPR001901">
    <property type="entry name" value="Translocase_SecE/Sec61-g"/>
</dbReference>
<evidence type="ECO:0000313" key="11">
    <source>
        <dbReference type="Proteomes" id="UP000177912"/>
    </source>
</evidence>